<name>A0A917J7B8_9SPHI</name>
<evidence type="ECO:0000256" key="7">
    <source>
        <dbReference type="SAM" id="Phobius"/>
    </source>
</evidence>
<dbReference type="InterPro" id="IPR007353">
    <property type="entry name" value="DUF421"/>
</dbReference>
<protein>
    <submittedName>
        <fullName evidence="9">DUF421 domain-containing protein</fullName>
    </submittedName>
</protein>
<evidence type="ECO:0000313" key="10">
    <source>
        <dbReference type="Proteomes" id="UP000662074"/>
    </source>
</evidence>
<gene>
    <name evidence="9" type="ORF">GCM10011425_06190</name>
</gene>
<dbReference type="PANTHER" id="PTHR34582">
    <property type="entry name" value="UPF0702 TRANSMEMBRANE PROTEIN YCAP"/>
    <property type="match status" value="1"/>
</dbReference>
<dbReference type="Pfam" id="PF04239">
    <property type="entry name" value="DUF421"/>
    <property type="match status" value="1"/>
</dbReference>
<evidence type="ECO:0000256" key="2">
    <source>
        <dbReference type="ARBA" id="ARBA00006448"/>
    </source>
</evidence>
<proteinExistence type="inferred from homology"/>
<feature type="transmembrane region" description="Helical" evidence="7">
    <location>
        <begin position="15"/>
        <end position="36"/>
    </location>
</feature>
<evidence type="ECO:0000256" key="5">
    <source>
        <dbReference type="ARBA" id="ARBA00022989"/>
    </source>
</evidence>
<evidence type="ECO:0000256" key="4">
    <source>
        <dbReference type="ARBA" id="ARBA00022692"/>
    </source>
</evidence>
<dbReference type="RefSeq" id="WP_188413666.1">
    <property type="nucleotide sequence ID" value="NZ_BMDO01000001.1"/>
</dbReference>
<keyword evidence="5 7" id="KW-1133">Transmembrane helix</keyword>
<accession>A0A917J7B8</accession>
<comment type="caution">
    <text evidence="9">The sequence shown here is derived from an EMBL/GenBank/DDBJ whole genome shotgun (WGS) entry which is preliminary data.</text>
</comment>
<evidence type="ECO:0000313" key="9">
    <source>
        <dbReference type="EMBL" id="GGI49407.1"/>
    </source>
</evidence>
<feature type="domain" description="YetF C-terminal" evidence="8">
    <location>
        <begin position="96"/>
        <end position="164"/>
    </location>
</feature>
<evidence type="ECO:0000256" key="1">
    <source>
        <dbReference type="ARBA" id="ARBA00004651"/>
    </source>
</evidence>
<dbReference type="GO" id="GO:0005886">
    <property type="term" value="C:plasma membrane"/>
    <property type="evidence" value="ECO:0007669"/>
    <property type="project" value="UniProtKB-SubCell"/>
</dbReference>
<dbReference type="AlphaFoldDB" id="A0A917J7B8"/>
<feature type="transmembrane region" description="Helical" evidence="7">
    <location>
        <begin position="48"/>
        <end position="67"/>
    </location>
</feature>
<dbReference type="EMBL" id="BMDO01000001">
    <property type="protein sequence ID" value="GGI49407.1"/>
    <property type="molecule type" value="Genomic_DNA"/>
</dbReference>
<dbReference type="InterPro" id="IPR023090">
    <property type="entry name" value="UPF0702_alpha/beta_dom_sf"/>
</dbReference>
<sequence length="226" mass="25721">MDFNWKEIFINDLHWSLAAEIMIRTLIMFIVILGFLRLSGKKGVRQLSLFEVAIIIGLGSAAGDPMFNQDSAILPALIVFVSILLFYRFITWLASKFEWFEKVLEGEPVYVITEGEFVIDNNEPSFAKDEFFAEMRQKNLEHVGQVKTAILETNGQISFFYYPDEDVKDGLPILPKLYHKKTKQGTPGKNACTFCAHVVDSVSEKGKCPRCHNEEWVAAICTTRLT</sequence>
<organism evidence="9 10">
    <name type="scientific">Mucilaginibacter galii</name>
    <dbReference type="NCBI Taxonomy" id="2005073"/>
    <lineage>
        <taxon>Bacteria</taxon>
        <taxon>Pseudomonadati</taxon>
        <taxon>Bacteroidota</taxon>
        <taxon>Sphingobacteriia</taxon>
        <taxon>Sphingobacteriales</taxon>
        <taxon>Sphingobacteriaceae</taxon>
        <taxon>Mucilaginibacter</taxon>
    </lineage>
</organism>
<keyword evidence="3" id="KW-1003">Cell membrane</keyword>
<feature type="transmembrane region" description="Helical" evidence="7">
    <location>
        <begin position="73"/>
        <end position="94"/>
    </location>
</feature>
<keyword evidence="10" id="KW-1185">Reference proteome</keyword>
<dbReference type="Gene3D" id="3.30.240.20">
    <property type="entry name" value="bsu07140 like domains"/>
    <property type="match status" value="1"/>
</dbReference>
<reference evidence="9" key="1">
    <citation type="journal article" date="2014" name="Int. J. Syst. Evol. Microbiol.">
        <title>Complete genome sequence of Corynebacterium casei LMG S-19264T (=DSM 44701T), isolated from a smear-ripened cheese.</title>
        <authorList>
            <consortium name="US DOE Joint Genome Institute (JGI-PGF)"/>
            <person name="Walter F."/>
            <person name="Albersmeier A."/>
            <person name="Kalinowski J."/>
            <person name="Ruckert C."/>
        </authorList>
    </citation>
    <scope>NUCLEOTIDE SEQUENCE</scope>
    <source>
        <strain evidence="9">CCM 8711</strain>
    </source>
</reference>
<evidence type="ECO:0000259" key="8">
    <source>
        <dbReference type="Pfam" id="PF04239"/>
    </source>
</evidence>
<evidence type="ECO:0000256" key="6">
    <source>
        <dbReference type="ARBA" id="ARBA00023136"/>
    </source>
</evidence>
<comment type="similarity">
    <text evidence="2">Belongs to the UPF0702 family.</text>
</comment>
<comment type="subcellular location">
    <subcellularLocation>
        <location evidence="1">Cell membrane</location>
        <topology evidence="1">Multi-pass membrane protein</topology>
    </subcellularLocation>
</comment>
<reference evidence="9" key="2">
    <citation type="submission" date="2020-09" db="EMBL/GenBank/DDBJ databases">
        <authorList>
            <person name="Sun Q."/>
            <person name="Sedlacek I."/>
        </authorList>
    </citation>
    <scope>NUCLEOTIDE SEQUENCE</scope>
    <source>
        <strain evidence="9">CCM 8711</strain>
    </source>
</reference>
<dbReference type="Proteomes" id="UP000662074">
    <property type="component" value="Unassembled WGS sequence"/>
</dbReference>
<keyword evidence="6 7" id="KW-0472">Membrane</keyword>
<keyword evidence="4 7" id="KW-0812">Transmembrane</keyword>
<dbReference type="PANTHER" id="PTHR34582:SF6">
    <property type="entry name" value="UPF0702 TRANSMEMBRANE PROTEIN YCAP"/>
    <property type="match status" value="1"/>
</dbReference>
<evidence type="ECO:0000256" key="3">
    <source>
        <dbReference type="ARBA" id="ARBA00022475"/>
    </source>
</evidence>